<reference evidence="7" key="1">
    <citation type="submission" date="2021-06" db="EMBL/GenBank/DDBJ databases">
        <title>Genome Sequence of Mortierella hyaline Strain SCG-10, a Cold-Adapted, Nitrate-Reducing Fungus Isolated from Soil in Minnesota, USA.</title>
        <authorList>
            <person name="Aldossari N."/>
        </authorList>
    </citation>
    <scope>NUCLEOTIDE SEQUENCE</scope>
    <source>
        <strain evidence="7">SCG-10</strain>
    </source>
</reference>
<feature type="compositionally biased region" description="Basic residues" evidence="5">
    <location>
        <begin position="1102"/>
        <end position="1121"/>
    </location>
</feature>
<comment type="subcellular location">
    <subcellularLocation>
        <location evidence="1">Nucleus</location>
        <location evidence="1">Nucleolus</location>
    </subcellularLocation>
</comment>
<dbReference type="SMART" id="SM00360">
    <property type="entry name" value="RRM"/>
    <property type="match status" value="1"/>
</dbReference>
<feature type="compositionally biased region" description="Acidic residues" evidence="5">
    <location>
        <begin position="455"/>
        <end position="468"/>
    </location>
</feature>
<dbReference type="InterPro" id="IPR035979">
    <property type="entry name" value="RBD_domain_sf"/>
</dbReference>
<feature type="compositionally biased region" description="Acidic residues" evidence="5">
    <location>
        <begin position="993"/>
        <end position="1016"/>
    </location>
</feature>
<accession>A0A9P7XRK3</accession>
<feature type="region of interest" description="Disordered" evidence="5">
    <location>
        <begin position="1100"/>
        <end position="1132"/>
    </location>
</feature>
<feature type="region of interest" description="Disordered" evidence="5">
    <location>
        <begin position="672"/>
        <end position="732"/>
    </location>
</feature>
<feature type="region of interest" description="Disordered" evidence="5">
    <location>
        <begin position="824"/>
        <end position="962"/>
    </location>
</feature>
<feature type="region of interest" description="Disordered" evidence="5">
    <location>
        <begin position="1"/>
        <end position="144"/>
    </location>
</feature>
<feature type="compositionally biased region" description="Basic and acidic residues" evidence="5">
    <location>
        <begin position="891"/>
        <end position="901"/>
    </location>
</feature>
<keyword evidence="2 4" id="KW-0694">RNA-binding</keyword>
<evidence type="ECO:0000259" key="6">
    <source>
        <dbReference type="PROSITE" id="PS50102"/>
    </source>
</evidence>
<evidence type="ECO:0000256" key="4">
    <source>
        <dbReference type="PROSITE-ProRule" id="PRU00176"/>
    </source>
</evidence>
<protein>
    <submittedName>
        <fullName evidence="7">Nucleolar protein 8</fullName>
    </submittedName>
</protein>
<dbReference type="CDD" id="cd12226">
    <property type="entry name" value="RRM_NOL8"/>
    <property type="match status" value="1"/>
</dbReference>
<feature type="compositionally biased region" description="Basic and acidic residues" evidence="5">
    <location>
        <begin position="919"/>
        <end position="928"/>
    </location>
</feature>
<feature type="compositionally biased region" description="Basic and acidic residues" evidence="5">
    <location>
        <begin position="469"/>
        <end position="485"/>
    </location>
</feature>
<organism evidence="7 8">
    <name type="scientific">Linnemannia hyalina</name>
    <dbReference type="NCBI Taxonomy" id="64524"/>
    <lineage>
        <taxon>Eukaryota</taxon>
        <taxon>Fungi</taxon>
        <taxon>Fungi incertae sedis</taxon>
        <taxon>Mucoromycota</taxon>
        <taxon>Mortierellomycotina</taxon>
        <taxon>Mortierellomycetes</taxon>
        <taxon>Mortierellales</taxon>
        <taxon>Mortierellaceae</taxon>
        <taxon>Linnemannia</taxon>
    </lineage>
</organism>
<evidence type="ECO:0000256" key="2">
    <source>
        <dbReference type="ARBA" id="ARBA00022884"/>
    </source>
</evidence>
<feature type="domain" description="RRM" evidence="6">
    <location>
        <begin position="144"/>
        <end position="222"/>
    </location>
</feature>
<feature type="compositionally biased region" description="Acidic residues" evidence="5">
    <location>
        <begin position="504"/>
        <end position="547"/>
    </location>
</feature>
<evidence type="ECO:0000313" key="7">
    <source>
        <dbReference type="EMBL" id="KAG9065328.1"/>
    </source>
</evidence>
<dbReference type="InterPro" id="IPR000504">
    <property type="entry name" value="RRM_dom"/>
</dbReference>
<feature type="compositionally biased region" description="Basic and acidic residues" evidence="5">
    <location>
        <begin position="720"/>
        <end position="730"/>
    </location>
</feature>
<comment type="caution">
    <text evidence="7">The sequence shown here is derived from an EMBL/GenBank/DDBJ whole genome shotgun (WGS) entry which is preliminary data.</text>
</comment>
<feature type="region of interest" description="Disordered" evidence="5">
    <location>
        <begin position="359"/>
        <end position="406"/>
    </location>
</feature>
<dbReference type="SUPFAM" id="SSF54928">
    <property type="entry name" value="RNA-binding domain, RBD"/>
    <property type="match status" value="1"/>
</dbReference>
<evidence type="ECO:0000256" key="3">
    <source>
        <dbReference type="ARBA" id="ARBA00023242"/>
    </source>
</evidence>
<evidence type="ECO:0000256" key="1">
    <source>
        <dbReference type="ARBA" id="ARBA00004604"/>
    </source>
</evidence>
<feature type="compositionally biased region" description="Low complexity" evidence="5">
    <location>
        <begin position="96"/>
        <end position="111"/>
    </location>
</feature>
<dbReference type="GO" id="GO:0005730">
    <property type="term" value="C:nucleolus"/>
    <property type="evidence" value="ECO:0007669"/>
    <property type="project" value="UniProtKB-SubCell"/>
</dbReference>
<dbReference type="AlphaFoldDB" id="A0A9P7XRK3"/>
<evidence type="ECO:0000313" key="8">
    <source>
        <dbReference type="Proteomes" id="UP000707451"/>
    </source>
</evidence>
<dbReference type="OrthoDB" id="21643at2759"/>
<dbReference type="PROSITE" id="PS50102">
    <property type="entry name" value="RRM"/>
    <property type="match status" value="1"/>
</dbReference>
<dbReference type="InterPro" id="IPR012677">
    <property type="entry name" value="Nucleotide-bd_a/b_plait_sf"/>
</dbReference>
<proteinExistence type="predicted"/>
<evidence type="ECO:0000256" key="5">
    <source>
        <dbReference type="SAM" id="MobiDB-lite"/>
    </source>
</evidence>
<keyword evidence="8" id="KW-1185">Reference proteome</keyword>
<dbReference type="EMBL" id="JAHRHY010000012">
    <property type="protein sequence ID" value="KAG9065328.1"/>
    <property type="molecule type" value="Genomic_DNA"/>
</dbReference>
<gene>
    <name evidence="7" type="primary">NOL8</name>
    <name evidence="7" type="ORF">KI688_002653</name>
</gene>
<dbReference type="PANTHER" id="PTHR48029">
    <property type="entry name" value="NUCLEOLAR PROTEIN 8"/>
    <property type="match status" value="1"/>
</dbReference>
<dbReference type="Proteomes" id="UP000707451">
    <property type="component" value="Unassembled WGS sequence"/>
</dbReference>
<keyword evidence="3" id="KW-0539">Nucleus</keyword>
<sequence>MKPFNQRKAQDGTVPPTFGSGGRPPFQKSSGPPTGGFRGGNNNRGDDNRKPFSRPFGGAGAGAAVSDGRPFNRQQGGGGSSSSQYHKAGAPDRKSAASSSSQPPAAASSSADLFTEDDTAAKPAKVKKPKAPKPPVDPNENITQRAFIGGLAQDVTTGDVEGRFKSFGSLKDVYLAKDVDGSCRGFGYVTLDTTRKDWSKCMALFNGAKWKGNVLKIEEANKNWQSKYDKLHKRQKRQEDLEVQAKMEKKEQDAIAKKIRRNPTKYAEDMSLITEKNMEGKRGWKRGRFGRPVITMKLDRMTYDPSHYKNNAEKLFNLQATPLPLNQLIYKIDENEPVPKGKHLPSEIALAPFLARSKPAPVPASAATTKSSVDKKERTPVASSSSTAATSSESSRQVPLNKVDTSGDRAMMASVLAGLDMSPRAMSLDGSDFEDNGDVDGGYMEDFGGMGGETNADDLFGDVAMDDEQPTKKISKAERDSRPEDLFGDDDDEEDERNRPSLDFLDDEDESEGEYQEDGDENMESEGEEEDDEDEEEDEEDDEGLDEDTIKAIAQLQGSSSSSGGGLFDSDDDNEGARDDGDQDTKSDDEDEAGATKFADESNTARLKALETREAELEAVRGKQQQLIASTLANIDSTDKKAGHVVFEDSDDYDSEDYEKLEADHEKKMAKLNKPLKSIFDSDSGSDSEEGEAPKKRRGVKEMFGSDDEGDDSGLGAKFGEPDLGIKEQFEGPGGKALFKMQTKIGTSDSRFQLTKDFLDERIREDDDIDFMAHKERLEGEEYAEGGAGAADIILDEERQVESNVTAEKLQALNVLRAMFGDSAVRSKKKEEDSARKAKGGVGFTTGLTTRYDPDAEPAPPAPASVESSPEPDDSKLTVFTDSEPEEEPTKDEPIKEEPAKSLKKSVGFSFRSDEDDLKPEGKEEPVKPVKKSVGFSFGFDEDDLNEDKEPSSSTTAAPVKKDTEITTKFQVSSDLKSLFAPTEGSFKMFGGGDDDEEEDEEEDLHGDVEDDRMDHDDRDEDTIVTAYTDGARTIFTSGADALNRAPLSHSGSLFFFHFKNPSLLKRSNFKTNNKVFMRTGTMDEVTANWEKTRHTMTQEFKRKHKSAARNKARASKRFKKNSGPETSNHLS</sequence>
<dbReference type="Pfam" id="PF00076">
    <property type="entry name" value="RRM_1"/>
    <property type="match status" value="1"/>
</dbReference>
<feature type="compositionally biased region" description="Acidic residues" evidence="5">
    <location>
        <begin position="486"/>
        <end position="495"/>
    </location>
</feature>
<feature type="region of interest" description="Disordered" evidence="5">
    <location>
        <begin position="983"/>
        <end position="1016"/>
    </location>
</feature>
<feature type="region of interest" description="Disordered" evidence="5">
    <location>
        <begin position="423"/>
        <end position="605"/>
    </location>
</feature>
<feature type="compositionally biased region" description="Basic and acidic residues" evidence="5">
    <location>
        <begin position="575"/>
        <end position="586"/>
    </location>
</feature>
<dbReference type="InterPro" id="IPR034138">
    <property type="entry name" value="NOP8_RRM"/>
</dbReference>
<name>A0A9P7XRK3_9FUNG</name>
<feature type="compositionally biased region" description="Low complexity" evidence="5">
    <location>
        <begin position="382"/>
        <end position="395"/>
    </location>
</feature>
<dbReference type="GO" id="GO:0003723">
    <property type="term" value="F:RNA binding"/>
    <property type="evidence" value="ECO:0007669"/>
    <property type="project" value="UniProtKB-UniRule"/>
</dbReference>
<dbReference type="PANTHER" id="PTHR48029:SF1">
    <property type="entry name" value="NUCLEOLAR PROTEIN 8"/>
    <property type="match status" value="1"/>
</dbReference>
<dbReference type="Gene3D" id="3.30.70.330">
    <property type="match status" value="1"/>
</dbReference>